<dbReference type="EMBL" id="BABT02000150">
    <property type="protein sequence ID" value="GAA98375.1"/>
    <property type="molecule type" value="Genomic_DNA"/>
</dbReference>
<dbReference type="PROSITE" id="PS50004">
    <property type="entry name" value="C2"/>
    <property type="match status" value="1"/>
</dbReference>
<dbReference type="FunFam" id="1.10.510.10:FF:000008">
    <property type="entry name" value="Non-specific serine/threonine protein kinase"/>
    <property type="match status" value="1"/>
</dbReference>
<evidence type="ECO:0000256" key="2">
    <source>
        <dbReference type="ARBA" id="ARBA00022553"/>
    </source>
</evidence>
<keyword evidence="6 7" id="KW-0067">ATP-binding</keyword>
<feature type="binding site" evidence="7">
    <location>
        <position position="495"/>
    </location>
    <ligand>
        <name>ATP</name>
        <dbReference type="ChEBI" id="CHEBI:30616"/>
    </ligand>
</feature>
<evidence type="ECO:0000313" key="12">
    <source>
        <dbReference type="EMBL" id="GAA98375.1"/>
    </source>
</evidence>
<feature type="compositionally biased region" description="Polar residues" evidence="8">
    <location>
        <begin position="166"/>
        <end position="188"/>
    </location>
</feature>
<evidence type="ECO:0000256" key="1">
    <source>
        <dbReference type="ARBA" id="ARBA00022527"/>
    </source>
</evidence>
<evidence type="ECO:0008006" key="14">
    <source>
        <dbReference type="Google" id="ProtNLM"/>
    </source>
</evidence>
<dbReference type="Gene3D" id="1.10.510.10">
    <property type="entry name" value="Transferase(Phosphotransferase) domain 1"/>
    <property type="match status" value="1"/>
</dbReference>
<dbReference type="eggNOG" id="KOG0598">
    <property type="taxonomic scope" value="Eukaryota"/>
</dbReference>
<dbReference type="SMART" id="SM00220">
    <property type="entry name" value="S_TKc"/>
    <property type="match status" value="1"/>
</dbReference>
<feature type="domain" description="AGC-kinase C-terminal" evidence="11">
    <location>
        <begin position="716"/>
        <end position="829"/>
    </location>
</feature>
<feature type="compositionally biased region" description="Polar residues" evidence="8">
    <location>
        <begin position="36"/>
        <end position="49"/>
    </location>
</feature>
<keyword evidence="1" id="KW-0723">Serine/threonine-protein kinase</keyword>
<dbReference type="InterPro" id="IPR000961">
    <property type="entry name" value="AGC-kinase_C"/>
</dbReference>
<name>G7E6B5_MIXOS</name>
<evidence type="ECO:0000256" key="7">
    <source>
        <dbReference type="PROSITE-ProRule" id="PRU10141"/>
    </source>
</evidence>
<dbReference type="InterPro" id="IPR011009">
    <property type="entry name" value="Kinase-like_dom_sf"/>
</dbReference>
<dbReference type="STRING" id="764103.G7E6B5"/>
<dbReference type="InterPro" id="IPR035892">
    <property type="entry name" value="C2_domain_sf"/>
</dbReference>
<evidence type="ECO:0000256" key="8">
    <source>
        <dbReference type="SAM" id="MobiDB-lite"/>
    </source>
</evidence>
<feature type="domain" description="C2" evidence="9">
    <location>
        <begin position="243"/>
        <end position="421"/>
    </location>
</feature>
<dbReference type="PROSITE" id="PS00108">
    <property type="entry name" value="PROTEIN_KINASE_ST"/>
    <property type="match status" value="1"/>
</dbReference>
<dbReference type="Gene3D" id="3.30.200.20">
    <property type="entry name" value="Phosphorylase Kinase, domain 1"/>
    <property type="match status" value="1"/>
</dbReference>
<feature type="domain" description="Protein kinase" evidence="10">
    <location>
        <begin position="456"/>
        <end position="715"/>
    </location>
</feature>
<accession>G7E6B5</accession>
<dbReference type="PANTHER" id="PTHR24351">
    <property type="entry name" value="RIBOSOMAL PROTEIN S6 KINASE"/>
    <property type="match status" value="1"/>
</dbReference>
<proteinExistence type="predicted"/>
<dbReference type="Pfam" id="PF00433">
    <property type="entry name" value="Pkinase_C"/>
    <property type="match status" value="1"/>
</dbReference>
<keyword evidence="3" id="KW-0808">Transferase</keyword>
<feature type="region of interest" description="Disordered" evidence="8">
    <location>
        <begin position="156"/>
        <end position="192"/>
    </location>
</feature>
<reference evidence="12 13" key="1">
    <citation type="journal article" date="2011" name="J. Gen. Appl. Microbiol.">
        <title>Draft genome sequencing of the enigmatic basidiomycete Mixia osmundae.</title>
        <authorList>
            <person name="Nishida H."/>
            <person name="Nagatsuka Y."/>
            <person name="Sugiyama J."/>
        </authorList>
    </citation>
    <scope>NUCLEOTIDE SEQUENCE [LARGE SCALE GENOMIC DNA]</scope>
    <source>
        <strain evidence="13">CBS 9802 / IAM 14324 / JCM 22182 / KY 12970</strain>
    </source>
</reference>
<evidence type="ECO:0000256" key="3">
    <source>
        <dbReference type="ARBA" id="ARBA00022679"/>
    </source>
</evidence>
<dbReference type="AlphaFoldDB" id="G7E6B5"/>
<evidence type="ECO:0000256" key="6">
    <source>
        <dbReference type="ARBA" id="ARBA00022840"/>
    </source>
</evidence>
<keyword evidence="13" id="KW-1185">Reference proteome</keyword>
<evidence type="ECO:0000256" key="5">
    <source>
        <dbReference type="ARBA" id="ARBA00022777"/>
    </source>
</evidence>
<dbReference type="FunCoup" id="G7E6B5">
    <property type="interactions" value="39"/>
</dbReference>
<comment type="caution">
    <text evidence="12">The sequence shown here is derived from an EMBL/GenBank/DDBJ whole genome shotgun (WGS) entry which is preliminary data.</text>
</comment>
<dbReference type="InterPro" id="IPR017441">
    <property type="entry name" value="Protein_kinase_ATP_BS"/>
</dbReference>
<dbReference type="RefSeq" id="XP_014569116.1">
    <property type="nucleotide sequence ID" value="XM_014713630.1"/>
</dbReference>
<dbReference type="SUPFAM" id="SSF56112">
    <property type="entry name" value="Protein kinase-like (PK-like)"/>
    <property type="match status" value="1"/>
</dbReference>
<evidence type="ECO:0000313" key="13">
    <source>
        <dbReference type="Proteomes" id="UP000009131"/>
    </source>
</evidence>
<gene>
    <name evidence="12" type="primary">Mo05061</name>
    <name evidence="12" type="ORF">E5Q_05061</name>
</gene>
<dbReference type="SMART" id="SM00239">
    <property type="entry name" value="C2"/>
    <property type="match status" value="1"/>
</dbReference>
<dbReference type="InterPro" id="IPR017892">
    <property type="entry name" value="Pkinase_C"/>
</dbReference>
<keyword evidence="4 7" id="KW-0547">Nucleotide-binding</keyword>
<feature type="region of interest" description="Disordered" evidence="8">
    <location>
        <begin position="780"/>
        <end position="807"/>
    </location>
</feature>
<protein>
    <recommendedName>
        <fullName evidence="14">Protein kinase domain-containing protein</fullName>
    </recommendedName>
</protein>
<dbReference type="PROSITE" id="PS50011">
    <property type="entry name" value="PROTEIN_KINASE_DOM"/>
    <property type="match status" value="1"/>
</dbReference>
<dbReference type="PROSITE" id="PS51285">
    <property type="entry name" value="AGC_KINASE_CTER"/>
    <property type="match status" value="1"/>
</dbReference>
<dbReference type="InterPro" id="IPR000719">
    <property type="entry name" value="Prot_kinase_dom"/>
</dbReference>
<dbReference type="InParanoid" id="G7E6B5"/>
<dbReference type="GO" id="GO:0004674">
    <property type="term" value="F:protein serine/threonine kinase activity"/>
    <property type="evidence" value="ECO:0007669"/>
    <property type="project" value="UniProtKB-KW"/>
</dbReference>
<sequence>MFKAIWHSAAGPADQTTPKAAGHSVATERNPFDDSLSPSPAHQNGTKSPMRSLPASRKNSHQLSQSPLTAGASGATLEPQQANIPSGLRTPTSSYKASPSFSSIDTLLTPGGSRKVTPGAIKTNANFTTAPATTQLSRQEPSFTFTTQPGAAAALQKKQKEQKEQIQTASVGATIPPTQSASTAQPFSLMSPPNAVKKNSVAAEPTAVAGKPAALDARQAKPNSLLLPPTPTTLAGLTSGLTTPGLVTPGAQPGTSTGLKGRLTLVLKQARNLAVTSSSARPYVVISLDQNEFVSPEPSDDIHDQDSDTATPASDQMKLDPPVLHSAGADPDDTARASAGVSDQKRNRPPPSSPGAPQMNDLFCLVGNNPAWNHEVIFDIVHETTPIVFTVYDRASDDEGFLGIVELRPKLISGRITDEWYKLKSREDEEVTGEIRVHMRYERLEHSKRGLAVKDFDFLRMIGRGTFGRVFQVRKVDSKRIYAMKVLSKKEIVAKKEVAHTIGERKILQRSSECPFLLGLKFSFQSATELFLVMDYKPGGELFHHLQREGRFTEDRARFYTAEIVLAFEHLHKFDIVYRDLKPENILLDATGHLCLCDFGLSKPDLPSDALTNTFCGTTEYLAPEVLLDDHGYSKLVDFWSLGVLLFEMCCGWSPFYAEDTQQMYKNICFAKLRLPKGTFSAEGKDFVKGLLNRNPKHRLGAQHDTGDLKAHAFFASVDWEAYLARHITPPFKPHVESDESVANFDPEFTDVDVLTEAPSAVNFDEEDLSEAWLDQAASMPTNGSVPIDGAKHGKSRRGATSGSPLTGSVQDAFRGFSYTGESMLSHGLSSLHMSNLDEDEEGRRELARLGSEWPDEAPGQYDEPVHRQRNNSSGMSFAGCFCLSFLRTAPSCNGYLARARPRRLLVHLYSYNEQSLSASRLAHMRCSVR</sequence>
<evidence type="ECO:0000256" key="4">
    <source>
        <dbReference type="ARBA" id="ARBA00022741"/>
    </source>
</evidence>
<dbReference type="Proteomes" id="UP000009131">
    <property type="component" value="Unassembled WGS sequence"/>
</dbReference>
<feature type="region of interest" description="Disordered" evidence="8">
    <location>
        <begin position="1"/>
        <end position="120"/>
    </location>
</feature>
<keyword evidence="2" id="KW-0597">Phosphoprotein</keyword>
<dbReference type="OrthoDB" id="63267at2759"/>
<evidence type="ECO:0000259" key="11">
    <source>
        <dbReference type="PROSITE" id="PS51285"/>
    </source>
</evidence>
<feature type="region of interest" description="Disordered" evidence="8">
    <location>
        <begin position="294"/>
        <end position="360"/>
    </location>
</feature>
<dbReference type="InterPro" id="IPR008271">
    <property type="entry name" value="Ser/Thr_kinase_AS"/>
</dbReference>
<evidence type="ECO:0000259" key="9">
    <source>
        <dbReference type="PROSITE" id="PS50004"/>
    </source>
</evidence>
<dbReference type="InterPro" id="IPR000008">
    <property type="entry name" value="C2_dom"/>
</dbReference>
<dbReference type="GO" id="GO:0005524">
    <property type="term" value="F:ATP binding"/>
    <property type="evidence" value="ECO:0007669"/>
    <property type="project" value="UniProtKB-UniRule"/>
</dbReference>
<dbReference type="HOGENOM" id="CLU_000288_52_3_1"/>
<keyword evidence="5" id="KW-0418">Kinase</keyword>
<evidence type="ECO:0000259" key="10">
    <source>
        <dbReference type="PROSITE" id="PS50011"/>
    </source>
</evidence>
<dbReference type="PROSITE" id="PS00107">
    <property type="entry name" value="PROTEIN_KINASE_ATP"/>
    <property type="match status" value="1"/>
</dbReference>
<organism evidence="12 13">
    <name type="scientific">Mixia osmundae (strain CBS 9802 / IAM 14324 / JCM 22182 / KY 12970)</name>
    <dbReference type="NCBI Taxonomy" id="764103"/>
    <lineage>
        <taxon>Eukaryota</taxon>
        <taxon>Fungi</taxon>
        <taxon>Dikarya</taxon>
        <taxon>Basidiomycota</taxon>
        <taxon>Pucciniomycotina</taxon>
        <taxon>Mixiomycetes</taxon>
        <taxon>Mixiales</taxon>
        <taxon>Mixiaceae</taxon>
        <taxon>Mixia</taxon>
    </lineage>
</organism>
<dbReference type="SMART" id="SM00133">
    <property type="entry name" value="S_TK_X"/>
    <property type="match status" value="1"/>
</dbReference>
<dbReference type="Pfam" id="PF00168">
    <property type="entry name" value="C2"/>
    <property type="match status" value="1"/>
</dbReference>
<reference evidence="12 13" key="2">
    <citation type="journal article" date="2012" name="Open Biol.">
        <title>Characteristics of nucleosomes and linker DNA regions on the genome of the basidiomycete Mixia osmundae revealed by mono- and dinucleosome mapping.</title>
        <authorList>
            <person name="Nishida H."/>
            <person name="Kondo S."/>
            <person name="Matsumoto T."/>
            <person name="Suzuki Y."/>
            <person name="Yoshikawa H."/>
            <person name="Taylor T.D."/>
            <person name="Sugiyama J."/>
        </authorList>
    </citation>
    <scope>NUCLEOTIDE SEQUENCE [LARGE SCALE GENOMIC DNA]</scope>
    <source>
        <strain evidence="13">CBS 9802 / IAM 14324 / JCM 22182 / KY 12970</strain>
    </source>
</reference>
<dbReference type="Gene3D" id="2.60.40.150">
    <property type="entry name" value="C2 domain"/>
    <property type="match status" value="1"/>
</dbReference>
<dbReference type="OMA" id="CNGYLAR"/>
<dbReference type="Pfam" id="PF00069">
    <property type="entry name" value="Pkinase"/>
    <property type="match status" value="1"/>
</dbReference>
<dbReference type="SUPFAM" id="SSF49562">
    <property type="entry name" value="C2 domain (Calcium/lipid-binding domain, CaLB)"/>
    <property type="match status" value="1"/>
</dbReference>
<feature type="compositionally biased region" description="Polar residues" evidence="8">
    <location>
        <begin position="78"/>
        <end position="106"/>
    </location>
</feature>